<accession>A0A8T3BRM2</accession>
<dbReference type="FunFam" id="3.10.10.10:FF:000007">
    <property type="entry name" value="Retrovirus-related Pol polyprotein from transposon 17.6-like Protein"/>
    <property type="match status" value="1"/>
</dbReference>
<reference evidence="12" key="1">
    <citation type="journal article" date="2022" name="Front. Genet.">
        <title>Chromosome-Scale Assembly of the Dendrobium nobile Genome Provides Insights Into the Molecular Mechanism of the Biosynthesis of the Medicinal Active Ingredient of Dendrobium.</title>
        <authorList>
            <person name="Xu Q."/>
            <person name="Niu S.-C."/>
            <person name="Li K.-L."/>
            <person name="Zheng P.-J."/>
            <person name="Zhang X.-J."/>
            <person name="Jia Y."/>
            <person name="Liu Y."/>
            <person name="Niu Y.-X."/>
            <person name="Yu L.-H."/>
            <person name="Chen D.-F."/>
            <person name="Zhang G.-Q."/>
        </authorList>
    </citation>
    <scope>NUCLEOTIDE SEQUENCE</scope>
    <source>
        <tissue evidence="12">Leaf</tissue>
    </source>
</reference>
<dbReference type="InterPro" id="IPR041588">
    <property type="entry name" value="Integrase_H2C2"/>
</dbReference>
<keyword evidence="13" id="KW-1185">Reference proteome</keyword>
<comment type="caution">
    <text evidence="12">The sequence shown here is derived from an EMBL/GenBank/DDBJ whole genome shotgun (WGS) entry which is preliminary data.</text>
</comment>
<keyword evidence="5" id="KW-0255">Endonuclease</keyword>
<dbReference type="EMBL" id="JAGYWB010000006">
    <property type="protein sequence ID" value="KAI0519808.1"/>
    <property type="molecule type" value="Genomic_DNA"/>
</dbReference>
<name>A0A8T3BRM2_DENNO</name>
<dbReference type="PANTHER" id="PTHR37984">
    <property type="entry name" value="PROTEIN CBG26694"/>
    <property type="match status" value="1"/>
</dbReference>
<keyword evidence="1" id="KW-0645">Protease</keyword>
<dbReference type="OrthoDB" id="784813at2759"/>
<evidence type="ECO:0000259" key="10">
    <source>
        <dbReference type="PROSITE" id="PS50878"/>
    </source>
</evidence>
<evidence type="ECO:0000259" key="11">
    <source>
        <dbReference type="PROSITE" id="PS50994"/>
    </source>
</evidence>
<dbReference type="Gene3D" id="3.30.420.10">
    <property type="entry name" value="Ribonuclease H-like superfamily/Ribonuclease H"/>
    <property type="match status" value="1"/>
</dbReference>
<evidence type="ECO:0000256" key="3">
    <source>
        <dbReference type="ARBA" id="ARBA00022695"/>
    </source>
</evidence>
<feature type="coiled-coil region" evidence="8">
    <location>
        <begin position="782"/>
        <end position="809"/>
    </location>
</feature>
<dbReference type="Gene3D" id="3.30.70.270">
    <property type="match status" value="2"/>
</dbReference>
<organism evidence="12 13">
    <name type="scientific">Dendrobium nobile</name>
    <name type="common">Orchid</name>
    <dbReference type="NCBI Taxonomy" id="94219"/>
    <lineage>
        <taxon>Eukaryota</taxon>
        <taxon>Viridiplantae</taxon>
        <taxon>Streptophyta</taxon>
        <taxon>Embryophyta</taxon>
        <taxon>Tracheophyta</taxon>
        <taxon>Spermatophyta</taxon>
        <taxon>Magnoliopsida</taxon>
        <taxon>Liliopsida</taxon>
        <taxon>Asparagales</taxon>
        <taxon>Orchidaceae</taxon>
        <taxon>Epidendroideae</taxon>
        <taxon>Malaxideae</taxon>
        <taxon>Dendrobiinae</taxon>
        <taxon>Dendrobium</taxon>
    </lineage>
</organism>
<evidence type="ECO:0000256" key="7">
    <source>
        <dbReference type="ARBA" id="ARBA00022918"/>
    </source>
</evidence>
<dbReference type="GO" id="GO:0015074">
    <property type="term" value="P:DNA integration"/>
    <property type="evidence" value="ECO:0007669"/>
    <property type="project" value="InterPro"/>
</dbReference>
<dbReference type="Gene3D" id="1.10.340.70">
    <property type="match status" value="1"/>
</dbReference>
<keyword evidence="7" id="KW-0695">RNA-directed DNA polymerase</keyword>
<dbReference type="PROSITE" id="PS50013">
    <property type="entry name" value="CHROMO_2"/>
    <property type="match status" value="1"/>
</dbReference>
<feature type="domain" description="Reverse transcriptase" evidence="10">
    <location>
        <begin position="85"/>
        <end position="264"/>
    </location>
</feature>
<evidence type="ECO:0000256" key="4">
    <source>
        <dbReference type="ARBA" id="ARBA00022722"/>
    </source>
</evidence>
<dbReference type="InterPro" id="IPR000477">
    <property type="entry name" value="RT_dom"/>
</dbReference>
<dbReference type="PROSITE" id="PS50994">
    <property type="entry name" value="INTEGRASE"/>
    <property type="match status" value="1"/>
</dbReference>
<dbReference type="InterPro" id="IPR012337">
    <property type="entry name" value="RNaseH-like_sf"/>
</dbReference>
<dbReference type="PROSITE" id="PS50878">
    <property type="entry name" value="RT_POL"/>
    <property type="match status" value="1"/>
</dbReference>
<dbReference type="GO" id="GO:0003964">
    <property type="term" value="F:RNA-directed DNA polymerase activity"/>
    <property type="evidence" value="ECO:0007669"/>
    <property type="project" value="UniProtKB-KW"/>
</dbReference>
<evidence type="ECO:0000256" key="1">
    <source>
        <dbReference type="ARBA" id="ARBA00022670"/>
    </source>
</evidence>
<dbReference type="GO" id="GO:0003676">
    <property type="term" value="F:nucleic acid binding"/>
    <property type="evidence" value="ECO:0007669"/>
    <property type="project" value="InterPro"/>
</dbReference>
<evidence type="ECO:0000313" key="13">
    <source>
        <dbReference type="Proteomes" id="UP000829196"/>
    </source>
</evidence>
<dbReference type="GO" id="GO:0006508">
    <property type="term" value="P:proteolysis"/>
    <property type="evidence" value="ECO:0007669"/>
    <property type="project" value="UniProtKB-KW"/>
</dbReference>
<dbReference type="Pfam" id="PF00078">
    <property type="entry name" value="RVT_1"/>
    <property type="match status" value="1"/>
</dbReference>
<dbReference type="AlphaFoldDB" id="A0A8T3BRM2"/>
<dbReference type="Pfam" id="PF17917">
    <property type="entry name" value="RT_RNaseH"/>
    <property type="match status" value="1"/>
</dbReference>
<dbReference type="SUPFAM" id="SSF53098">
    <property type="entry name" value="Ribonuclease H-like"/>
    <property type="match status" value="1"/>
</dbReference>
<dbReference type="GO" id="GO:0008233">
    <property type="term" value="F:peptidase activity"/>
    <property type="evidence" value="ECO:0007669"/>
    <property type="project" value="UniProtKB-KW"/>
</dbReference>
<dbReference type="InterPro" id="IPR043502">
    <property type="entry name" value="DNA/RNA_pol_sf"/>
</dbReference>
<dbReference type="InterPro" id="IPR001584">
    <property type="entry name" value="Integrase_cat-core"/>
</dbReference>
<dbReference type="Proteomes" id="UP000829196">
    <property type="component" value="Unassembled WGS sequence"/>
</dbReference>
<dbReference type="InterPro" id="IPR000953">
    <property type="entry name" value="Chromo/chromo_shadow_dom"/>
</dbReference>
<dbReference type="InterPro" id="IPR043128">
    <property type="entry name" value="Rev_trsase/Diguanyl_cyclase"/>
</dbReference>
<dbReference type="InterPro" id="IPR036397">
    <property type="entry name" value="RNaseH_sf"/>
</dbReference>
<dbReference type="CDD" id="cd09274">
    <property type="entry name" value="RNase_HI_RT_Ty3"/>
    <property type="match status" value="1"/>
</dbReference>
<keyword evidence="3" id="KW-0548">Nucleotidyltransferase</keyword>
<dbReference type="InterPro" id="IPR041373">
    <property type="entry name" value="RT_RNaseH"/>
</dbReference>
<keyword evidence="2" id="KW-0808">Transferase</keyword>
<dbReference type="PANTHER" id="PTHR37984:SF5">
    <property type="entry name" value="PROTEIN NYNRIN-LIKE"/>
    <property type="match status" value="1"/>
</dbReference>
<feature type="domain" description="Integrase catalytic" evidence="11">
    <location>
        <begin position="596"/>
        <end position="761"/>
    </location>
</feature>
<feature type="domain" description="Chromo" evidence="9">
    <location>
        <begin position="876"/>
        <end position="925"/>
    </location>
</feature>
<protein>
    <recommendedName>
        <fullName evidence="14">Reverse transcriptase</fullName>
    </recommendedName>
</protein>
<dbReference type="InterPro" id="IPR016197">
    <property type="entry name" value="Chromo-like_dom_sf"/>
</dbReference>
<keyword evidence="4" id="KW-0540">Nuclease</keyword>
<evidence type="ECO:0000259" key="9">
    <source>
        <dbReference type="PROSITE" id="PS50013"/>
    </source>
</evidence>
<dbReference type="GO" id="GO:0004519">
    <property type="term" value="F:endonuclease activity"/>
    <property type="evidence" value="ECO:0007669"/>
    <property type="project" value="UniProtKB-KW"/>
</dbReference>
<evidence type="ECO:0000256" key="5">
    <source>
        <dbReference type="ARBA" id="ARBA00022759"/>
    </source>
</evidence>
<dbReference type="Pfam" id="PF17921">
    <property type="entry name" value="Integrase_H2C2"/>
    <property type="match status" value="1"/>
</dbReference>
<evidence type="ECO:0008006" key="14">
    <source>
        <dbReference type="Google" id="ProtNLM"/>
    </source>
</evidence>
<sequence>MRKKDCTVFLASVRDMNLDVGSVSDIPVVREFADVFPEELVGLPPDRDVEFSNDIFPGTAPISKAPYRMAPKELSELKVQLQKLVDRGFVRPSVSPWGAPVLFVKKKDETLRMCVDYRDLNKVTIKNKYPLPRIDDLFDQLSSSSVFSKIDLRSGYYQVKVKEADVLKTAFSTRYGHYEFLVMPFGVTNAPAIFMDLMNRVFKEYLDQFVIVFIDDILVYSASENDQARHLSIVLETLRRHQLYAKFSKCEFWLKSISFLGHVISGEGISVDPQKIQAIVDWPRPTTVFEVRSFLGMAGYYRKFVKGFSQIATPLTRLTQKSVGFVWTPECEASFQRLKDCLTSAPVLALPSGTEGFQVFSDASLKVVFALKIWRHYLYGVRCEIFTNHKSLKYIFTQKDLNLRQRRWLELIKDYDQTIQYKPGKANMVADALSRKSSGLLGIQLTSDDFLIRDMERLQLEVISSSSLDSGVLTQLSIQSSLEERIQEAQKLDSDYSTLIAHIESGKKPELQVSDSGTIFCKNMLWIPVFGDLRKEILYESHHSGYTVHPGSGKMYGDMKSLFWWPGMKKDVADFVARCEVCQLVKAEHQRPGGLLQSLPIPEWKWEEVTMDFAIGFSRSRQGHDAIWVIVDRLMKSAHFLPIRQTDQVDRLAQVYVKEIVRLHGVPKVIVSDRDGRFTSRLWKGIQQGLGMKLHFSTAFHPQTDGQSERTIQVLEDLLRLCVLDFGGGWEYHIPLIEFAYNNSFQSSIGMAPYEALYGRKCRTVLTLTEVGDRQEMGATFVDETVKKVNLIKERLKAAQDRQQKYYNQKHRFVEFQVGDFVYVKVCPMKGVSRFGRMSDVHNVFHVSTLRKWISDSGKKVSADEVEIQENLRYKEEPELILAYDVRKLRSKQIPMVKVQWKHRTAREATWEKESDMRKSYPYLF</sequence>
<dbReference type="SUPFAM" id="SSF56672">
    <property type="entry name" value="DNA/RNA polymerases"/>
    <property type="match status" value="1"/>
</dbReference>
<dbReference type="FunFam" id="3.30.70.270:FF:000020">
    <property type="entry name" value="Transposon Tf2-6 polyprotein-like Protein"/>
    <property type="match status" value="1"/>
</dbReference>
<evidence type="ECO:0000256" key="2">
    <source>
        <dbReference type="ARBA" id="ARBA00022679"/>
    </source>
</evidence>
<dbReference type="InterPro" id="IPR050951">
    <property type="entry name" value="Retrovirus_Pol_polyprotein"/>
</dbReference>
<evidence type="ECO:0000256" key="8">
    <source>
        <dbReference type="SAM" id="Coils"/>
    </source>
</evidence>
<proteinExistence type="predicted"/>
<keyword evidence="8" id="KW-0175">Coiled coil</keyword>
<gene>
    <name evidence="12" type="ORF">KFK09_007269</name>
</gene>
<evidence type="ECO:0000256" key="6">
    <source>
        <dbReference type="ARBA" id="ARBA00022801"/>
    </source>
</evidence>
<dbReference type="Gene3D" id="3.10.10.10">
    <property type="entry name" value="HIV Type 1 Reverse Transcriptase, subunit A, domain 1"/>
    <property type="match status" value="1"/>
</dbReference>
<dbReference type="CDD" id="cd01647">
    <property type="entry name" value="RT_LTR"/>
    <property type="match status" value="1"/>
</dbReference>
<dbReference type="SUPFAM" id="SSF54160">
    <property type="entry name" value="Chromo domain-like"/>
    <property type="match status" value="1"/>
</dbReference>
<dbReference type="SMR" id="A0A8T3BRM2"/>
<evidence type="ECO:0000313" key="12">
    <source>
        <dbReference type="EMBL" id="KAI0519808.1"/>
    </source>
</evidence>
<keyword evidence="6" id="KW-0378">Hydrolase</keyword>